<evidence type="ECO:0000313" key="1">
    <source>
        <dbReference type="EMBL" id="ERE07288.1"/>
    </source>
</evidence>
<dbReference type="RefSeq" id="WP_021476682.1">
    <property type="nucleotide sequence ID" value="NZ_AVPH01000201.1"/>
</dbReference>
<reference evidence="1 2" key="1">
    <citation type="journal article" date="2013" name="Genome Announc.">
        <title>Genome Sequence of the Pigment-Producing Bacterium Pseudogulbenkiania ferrooxidans, Isolated from Loktak Lake.</title>
        <authorList>
            <person name="Puranik S."/>
            <person name="Talkal R."/>
            <person name="Qureshi A."/>
            <person name="Khardenavis A."/>
            <person name="Kapley A."/>
            <person name="Purohit H.J."/>
        </authorList>
    </citation>
    <scope>NUCLEOTIDE SEQUENCE [LARGE SCALE GENOMIC DNA]</scope>
    <source>
        <strain evidence="1 2">EGD-HP2</strain>
    </source>
</reference>
<gene>
    <name evidence="1" type="ORF">O166_06250</name>
</gene>
<comment type="caution">
    <text evidence="1">The sequence shown here is derived from an EMBL/GenBank/DDBJ whole genome shotgun (WGS) entry which is preliminary data.</text>
</comment>
<evidence type="ECO:0000313" key="2">
    <source>
        <dbReference type="Proteomes" id="UP000016426"/>
    </source>
</evidence>
<name>A0ABP2XNX7_9NEIS</name>
<evidence type="ECO:0008006" key="3">
    <source>
        <dbReference type="Google" id="ProtNLM"/>
    </source>
</evidence>
<protein>
    <recommendedName>
        <fullName evidence="3">DUF1853 family protein</fullName>
    </recommendedName>
</protein>
<organism evidence="1 2">
    <name type="scientific">Pseudogulbenkiania ferrooxidans EGD-HP2</name>
    <dbReference type="NCBI Taxonomy" id="1388764"/>
    <lineage>
        <taxon>Bacteria</taxon>
        <taxon>Pseudomonadati</taxon>
        <taxon>Pseudomonadota</taxon>
        <taxon>Betaproteobacteria</taxon>
        <taxon>Neisseriales</taxon>
        <taxon>Chromobacteriaceae</taxon>
        <taxon>Pseudogulbenkiania</taxon>
    </lineage>
</organism>
<dbReference type="Proteomes" id="UP000016426">
    <property type="component" value="Unassembled WGS sequence"/>
</dbReference>
<dbReference type="Pfam" id="PF08907">
    <property type="entry name" value="DUF1853"/>
    <property type="match status" value="1"/>
</dbReference>
<keyword evidence="2" id="KW-1185">Reference proteome</keyword>
<sequence length="303" mass="33503">MPTESGLALPYARPAVRDLAFLLTSPPPWLCGADLPPERLLGPDGEALLARLDHTPAELEAWLAVAAAKRLGQYAERLFSFWFHQAPHIQPVAENLKVINRERRTIGEFDFLLLLDGEPWHLETASKLYLSLGETADDLVGPGLNDAWHLKATKTTTQLRLSRHPDAQSALPDGFQGCRAAARLCGWFFYPADQFPPAPLNPHQLRGWLAPRDAPWPRAGGDSRWAWLPRLSWLAPALLAEADTLDEAALRARLQAIQAPQLLAELRAVGDGLWREVARGLVVPPGWPDPARLAALKLKISRT</sequence>
<dbReference type="InterPro" id="IPR015003">
    <property type="entry name" value="DUF1853"/>
</dbReference>
<proteinExistence type="predicted"/>
<dbReference type="EMBL" id="AVPH01000201">
    <property type="protein sequence ID" value="ERE07288.1"/>
    <property type="molecule type" value="Genomic_DNA"/>
</dbReference>
<accession>A0ABP2XNX7</accession>